<dbReference type="RefSeq" id="WP_217890717.1">
    <property type="nucleotide sequence ID" value="NZ_JAHSTS010000001.1"/>
</dbReference>
<name>A0ABS6P8S7_9PSED</name>
<evidence type="ECO:0000256" key="1">
    <source>
        <dbReference type="SAM" id="SignalP"/>
    </source>
</evidence>
<dbReference type="InterPro" id="IPR007540">
    <property type="entry name" value="Fimbrial_CS1-type"/>
</dbReference>
<keyword evidence="1" id="KW-0732">Signal</keyword>
<sequence>MNKLSAFTRGAGVLTLVCAPAFAAREEHTFEVSVDIPTLGFYVIPSETDWIHREQQLPWNPVTGTLGALRKNFDVKHDTSAIEARLEGEPYLSNGRDDQNIRLQVSFAGIPLSHEPQPRQVVTAEQAMAGGRFPLEILPIRPADGYGPGDYYGNVHVMFSAAAPSGT</sequence>
<keyword evidence="3" id="KW-1185">Reference proteome</keyword>
<comment type="caution">
    <text evidence="2">The sequence shown here is derived from an EMBL/GenBank/DDBJ whole genome shotgun (WGS) entry which is preliminary data.</text>
</comment>
<evidence type="ECO:0000313" key="3">
    <source>
        <dbReference type="Proteomes" id="UP000765224"/>
    </source>
</evidence>
<evidence type="ECO:0000313" key="2">
    <source>
        <dbReference type="EMBL" id="MBV4456865.1"/>
    </source>
</evidence>
<dbReference type="Proteomes" id="UP000765224">
    <property type="component" value="Unassembled WGS sequence"/>
</dbReference>
<organism evidence="2 3">
    <name type="scientific">Pseudomonas ekonensis</name>
    <dbReference type="NCBI Taxonomy" id="2842353"/>
    <lineage>
        <taxon>Bacteria</taxon>
        <taxon>Pseudomonadati</taxon>
        <taxon>Pseudomonadota</taxon>
        <taxon>Gammaproteobacteria</taxon>
        <taxon>Pseudomonadales</taxon>
        <taxon>Pseudomonadaceae</taxon>
        <taxon>Pseudomonas</taxon>
    </lineage>
</organism>
<proteinExistence type="predicted"/>
<gene>
    <name evidence="2" type="ORF">KVG96_02755</name>
</gene>
<reference evidence="2 3" key="1">
    <citation type="submission" date="2021-06" db="EMBL/GenBank/DDBJ databases">
        <title>Updating the genus Pseudomonas: Description of 43 new species and partition of the Pseudomonas putida group.</title>
        <authorList>
            <person name="Girard L."/>
            <person name="Lood C."/>
            <person name="Vandamme P."/>
            <person name="Rokni-Zadeh H."/>
            <person name="Van Noort V."/>
            <person name="Hofte M."/>
            <person name="Lavigne R."/>
            <person name="De Mot R."/>
        </authorList>
    </citation>
    <scope>NUCLEOTIDE SEQUENCE [LARGE SCALE GENOMIC DNA]</scope>
    <source>
        <strain evidence="2 3">COR58</strain>
    </source>
</reference>
<protein>
    <submittedName>
        <fullName evidence="2">Fimbrial protein</fullName>
    </submittedName>
</protein>
<accession>A0ABS6P8S7</accession>
<feature type="signal peptide" evidence="1">
    <location>
        <begin position="1"/>
        <end position="23"/>
    </location>
</feature>
<dbReference type="Pfam" id="PF04449">
    <property type="entry name" value="Fimbrial_CS1"/>
    <property type="match status" value="1"/>
</dbReference>
<feature type="chain" id="PRO_5045639611" evidence="1">
    <location>
        <begin position="24"/>
        <end position="167"/>
    </location>
</feature>
<dbReference type="EMBL" id="JAHSTS010000001">
    <property type="protein sequence ID" value="MBV4456865.1"/>
    <property type="molecule type" value="Genomic_DNA"/>
</dbReference>